<evidence type="ECO:0000313" key="2">
    <source>
        <dbReference type="Proteomes" id="UP001497527"/>
    </source>
</evidence>
<dbReference type="EMBL" id="CAXJIO010000017">
    <property type="protein sequence ID" value="CAL2104484.1"/>
    <property type="molecule type" value="Genomic_DNA"/>
</dbReference>
<comment type="caution">
    <text evidence="1">The sequence shown here is derived from an EMBL/GenBank/DDBJ whole genome shotgun (WGS) entry which is preliminary data.</text>
</comment>
<sequence length="162" mass="17694">MARTIKITKTGNITIVTTTIFGKSSTIYSSEKRSIKAHLNGVIVEPSTSEPTFSNFYFPINELENNFGAKTAEELVLIFADKGFFSGDDTGGNSSSGSEQNNKILQLTFHSIPLAPKQTPEDALANHMNNYPKAIVVNEDEIAIIDATFIPTSQEEEGQSLF</sequence>
<keyword evidence="2" id="KW-1185">Reference proteome</keyword>
<protein>
    <submittedName>
        <fullName evidence="1">Uncharacterized protein</fullName>
    </submittedName>
</protein>
<proteinExistence type="predicted"/>
<accession>A0ABP1F1Q3</accession>
<gene>
    <name evidence="1" type="ORF">T190423A01A_80021</name>
</gene>
<organism evidence="1 2">
    <name type="scientific">Tenacibaculum polynesiense</name>
    <dbReference type="NCBI Taxonomy" id="3137857"/>
    <lineage>
        <taxon>Bacteria</taxon>
        <taxon>Pseudomonadati</taxon>
        <taxon>Bacteroidota</taxon>
        <taxon>Flavobacteriia</taxon>
        <taxon>Flavobacteriales</taxon>
        <taxon>Flavobacteriaceae</taxon>
        <taxon>Tenacibaculum</taxon>
    </lineage>
</organism>
<reference evidence="1 2" key="1">
    <citation type="submission" date="2024-05" db="EMBL/GenBank/DDBJ databases">
        <authorList>
            <person name="Duchaud E."/>
        </authorList>
    </citation>
    <scope>NUCLEOTIDE SEQUENCE [LARGE SCALE GENOMIC DNA]</scope>
    <source>
        <strain evidence="1">Ena-SAMPLE-TAB-13-05-2024-13:56:06:370-140308</strain>
    </source>
</reference>
<evidence type="ECO:0000313" key="1">
    <source>
        <dbReference type="EMBL" id="CAL2104484.1"/>
    </source>
</evidence>
<dbReference type="RefSeq" id="WP_348718928.1">
    <property type="nucleotide sequence ID" value="NZ_CAXJIO010000017.1"/>
</dbReference>
<name>A0ABP1F1Q3_9FLAO</name>
<dbReference type="Proteomes" id="UP001497527">
    <property type="component" value="Unassembled WGS sequence"/>
</dbReference>